<keyword evidence="2" id="KW-0503">Monooxygenase</keyword>
<dbReference type="GO" id="GO:0004497">
    <property type="term" value="F:monooxygenase activity"/>
    <property type="evidence" value="ECO:0007669"/>
    <property type="project" value="UniProtKB-KW"/>
</dbReference>
<name>A0A5N4WQE6_9GAMM</name>
<dbReference type="Pfam" id="PF03992">
    <property type="entry name" value="ABM"/>
    <property type="match status" value="1"/>
</dbReference>
<dbReference type="InterPro" id="IPR050744">
    <property type="entry name" value="AI-2_Isomerase_LsrG"/>
</dbReference>
<dbReference type="InterPro" id="IPR007138">
    <property type="entry name" value="ABM_dom"/>
</dbReference>
<dbReference type="Proteomes" id="UP000325788">
    <property type="component" value="Unassembled WGS sequence"/>
</dbReference>
<dbReference type="GO" id="GO:0005829">
    <property type="term" value="C:cytosol"/>
    <property type="evidence" value="ECO:0007669"/>
    <property type="project" value="TreeGrafter"/>
</dbReference>
<sequence length="107" mass="12352">MLTVIAEIQIHEGIVHFETVLNAFKNVTPKVLQEAGCFGYELYIDQDSNASFQYKPSNSIIMFEKWQSLAHLEQHLNTAHMQDFQQKVKDAVKETKIRIMQLGLNDN</sequence>
<organism evidence="2 3">
    <name type="scientific">Acinetobacter tandoii</name>
    <dbReference type="NCBI Taxonomy" id="202954"/>
    <lineage>
        <taxon>Bacteria</taxon>
        <taxon>Pseudomonadati</taxon>
        <taxon>Pseudomonadota</taxon>
        <taxon>Gammaproteobacteria</taxon>
        <taxon>Moraxellales</taxon>
        <taxon>Moraxellaceae</taxon>
        <taxon>Acinetobacter</taxon>
    </lineage>
</organism>
<dbReference type="EMBL" id="VXLD01000001">
    <property type="protein sequence ID" value="KAB1859731.1"/>
    <property type="molecule type" value="Genomic_DNA"/>
</dbReference>
<dbReference type="RefSeq" id="WP_151503729.1">
    <property type="nucleotide sequence ID" value="NZ_VXLD01000001.1"/>
</dbReference>
<keyword evidence="2" id="KW-0560">Oxidoreductase</keyword>
<gene>
    <name evidence="2" type="ORF">F4W09_01005</name>
</gene>
<dbReference type="InterPro" id="IPR011008">
    <property type="entry name" value="Dimeric_a/b-barrel"/>
</dbReference>
<dbReference type="SUPFAM" id="SSF54909">
    <property type="entry name" value="Dimeric alpha+beta barrel"/>
    <property type="match status" value="1"/>
</dbReference>
<dbReference type="Gene3D" id="3.30.70.100">
    <property type="match status" value="1"/>
</dbReference>
<evidence type="ECO:0000259" key="1">
    <source>
        <dbReference type="PROSITE" id="PS51725"/>
    </source>
</evidence>
<evidence type="ECO:0000313" key="2">
    <source>
        <dbReference type="EMBL" id="KAB1859731.1"/>
    </source>
</evidence>
<dbReference type="PROSITE" id="PS51725">
    <property type="entry name" value="ABM"/>
    <property type="match status" value="1"/>
</dbReference>
<dbReference type="PANTHER" id="PTHR33336">
    <property type="entry name" value="QUINOL MONOOXYGENASE YGIN-RELATED"/>
    <property type="match status" value="1"/>
</dbReference>
<protein>
    <submittedName>
        <fullName evidence="2">Antibiotic biosynthesis monooxygenase</fullName>
    </submittedName>
</protein>
<evidence type="ECO:0000313" key="3">
    <source>
        <dbReference type="Proteomes" id="UP000325788"/>
    </source>
</evidence>
<dbReference type="AlphaFoldDB" id="A0A5N4WQE6"/>
<feature type="domain" description="ABM" evidence="1">
    <location>
        <begin position="2"/>
        <end position="100"/>
    </location>
</feature>
<accession>A0A5N4WQE6</accession>
<comment type="caution">
    <text evidence="2">The sequence shown here is derived from an EMBL/GenBank/DDBJ whole genome shotgun (WGS) entry which is preliminary data.</text>
</comment>
<proteinExistence type="predicted"/>
<dbReference type="PANTHER" id="PTHR33336:SF3">
    <property type="entry name" value="ABM DOMAIN-CONTAINING PROTEIN"/>
    <property type="match status" value="1"/>
</dbReference>
<reference evidence="2 3" key="1">
    <citation type="submission" date="2019-09" db="EMBL/GenBank/DDBJ databases">
        <title>Draft genome sequence of Acinetobacter tandoii W4-4-4 isolated from environmental water sample.</title>
        <authorList>
            <person name="Wee S.K."/>
            <person name="Yan B."/>
            <person name="Mustaffa S.B."/>
            <person name="Yap E.P.H."/>
        </authorList>
    </citation>
    <scope>NUCLEOTIDE SEQUENCE [LARGE SCALE GENOMIC DNA]</scope>
    <source>
        <strain evidence="2 3">W4-4-4</strain>
    </source>
</reference>